<sequence>MKKLFKIVGLAVLIFGLIQLIPIDRTKKPINKSENFTDIYKTPKNIENNLRKACYDCHSNETVYPDYAYIAPISWSIQEHINAGRGSLNFSIWATFNKDLKESMLKNTIGDLKENRMPIRGYTVYHPEANLSKQEIDELISYFENILETGNY</sequence>
<dbReference type="AlphaFoldDB" id="A0A6P1QVH8"/>
<keyword evidence="2" id="KW-1185">Reference proteome</keyword>
<dbReference type="KEGG" id="bcad:DBX24_02275"/>
<organism evidence="1 2">
    <name type="scientific">Bergeyella cardium</name>
    <dbReference type="NCBI Taxonomy" id="1585976"/>
    <lineage>
        <taxon>Bacteria</taxon>
        <taxon>Pseudomonadati</taxon>
        <taxon>Bacteroidota</taxon>
        <taxon>Flavobacteriia</taxon>
        <taxon>Flavobacteriales</taxon>
        <taxon>Weeksellaceae</taxon>
        <taxon>Bergeyella</taxon>
    </lineage>
</organism>
<dbReference type="OrthoDB" id="196738at2"/>
<evidence type="ECO:0000313" key="2">
    <source>
        <dbReference type="Proteomes" id="UP000464318"/>
    </source>
</evidence>
<dbReference type="Proteomes" id="UP000464318">
    <property type="component" value="Chromosome"/>
</dbReference>
<dbReference type="SMART" id="SM01235">
    <property type="entry name" value="Haem_bd"/>
    <property type="match status" value="1"/>
</dbReference>
<accession>A0A6P1QVH8</accession>
<dbReference type="RefSeq" id="WP_160223845.1">
    <property type="nucleotide sequence ID" value="NZ_CP029149.1"/>
</dbReference>
<protein>
    <submittedName>
        <fullName evidence="1">Cytochrome C</fullName>
    </submittedName>
</protein>
<gene>
    <name evidence="1" type="ORF">DBX24_02275</name>
</gene>
<proteinExistence type="predicted"/>
<evidence type="ECO:0000313" key="1">
    <source>
        <dbReference type="EMBL" id="QHN64800.1"/>
    </source>
</evidence>
<dbReference type="EMBL" id="CP029149">
    <property type="protein sequence ID" value="QHN64800.1"/>
    <property type="molecule type" value="Genomic_DNA"/>
</dbReference>
<dbReference type="Pfam" id="PF14376">
    <property type="entry name" value="Haem_bd"/>
    <property type="match status" value="1"/>
</dbReference>
<name>A0A6P1QVH8_9FLAO</name>
<reference evidence="1 2" key="1">
    <citation type="submission" date="2018-04" db="EMBL/GenBank/DDBJ databases">
        <title>Characteristic and Complete Genome Sequencing of A Novel Member of Infective Endocarditis Causative Bacteria: Bergeyella cardium QL-PH.</title>
        <authorList>
            <person name="Pan H."/>
            <person name="Sun E."/>
            <person name="Zhang Y."/>
        </authorList>
    </citation>
    <scope>NUCLEOTIDE SEQUENCE [LARGE SCALE GENOMIC DNA]</scope>
    <source>
        <strain evidence="1 2">HPQL</strain>
    </source>
</reference>
<dbReference type="InterPro" id="IPR025992">
    <property type="entry name" value="Haem-bd"/>
</dbReference>